<proteinExistence type="predicted"/>
<feature type="region of interest" description="Disordered" evidence="1">
    <location>
        <begin position="82"/>
        <end position="102"/>
    </location>
</feature>
<dbReference type="RefSeq" id="WP_338001729.1">
    <property type="nucleotide sequence ID" value="NZ_JAOPKA010000001.1"/>
</dbReference>
<comment type="caution">
    <text evidence="2">The sequence shown here is derived from an EMBL/GenBank/DDBJ whole genome shotgun (WGS) entry which is preliminary data.</text>
</comment>
<dbReference type="Proteomes" id="UP001321018">
    <property type="component" value="Unassembled WGS sequence"/>
</dbReference>
<feature type="compositionally biased region" description="Acidic residues" evidence="1">
    <location>
        <begin position="39"/>
        <end position="55"/>
    </location>
</feature>
<sequence>MGSKKFTFIELHLDGDTQFGPKAIGEAMPMLGTEAEEIDVGDDEDEAAGAADEDDSSGKPIAAIVGLVLFVGAAIAFKKLRGGDDDEADELEERDEPDVIVN</sequence>
<feature type="region of interest" description="Disordered" evidence="1">
    <location>
        <begin position="39"/>
        <end position="58"/>
    </location>
</feature>
<evidence type="ECO:0000313" key="2">
    <source>
        <dbReference type="EMBL" id="MCU4739862.1"/>
    </source>
</evidence>
<dbReference type="EMBL" id="JAOPKA010000001">
    <property type="protein sequence ID" value="MCU4739862.1"/>
    <property type="molecule type" value="Genomic_DNA"/>
</dbReference>
<organism evidence="2 3">
    <name type="scientific">Natronoglomus mannanivorans</name>
    <dbReference type="NCBI Taxonomy" id="2979990"/>
    <lineage>
        <taxon>Archaea</taxon>
        <taxon>Methanobacteriati</taxon>
        <taxon>Methanobacteriota</taxon>
        <taxon>Stenosarchaea group</taxon>
        <taxon>Halobacteria</taxon>
        <taxon>Halobacteriales</taxon>
        <taxon>Natrialbaceae</taxon>
        <taxon>Natronoglomus</taxon>
    </lineage>
</organism>
<name>A0AAP2YVR6_9EURY</name>
<protein>
    <submittedName>
        <fullName evidence="2">Uncharacterized protein</fullName>
    </submittedName>
</protein>
<accession>A0AAP2YVR6</accession>
<gene>
    <name evidence="2" type="ORF">OB960_00405</name>
</gene>
<evidence type="ECO:0000256" key="1">
    <source>
        <dbReference type="SAM" id="MobiDB-lite"/>
    </source>
</evidence>
<feature type="compositionally biased region" description="Acidic residues" evidence="1">
    <location>
        <begin position="84"/>
        <end position="102"/>
    </location>
</feature>
<dbReference type="AlphaFoldDB" id="A0AAP2YVR6"/>
<evidence type="ECO:0000313" key="3">
    <source>
        <dbReference type="Proteomes" id="UP001321018"/>
    </source>
</evidence>
<reference evidence="2" key="1">
    <citation type="submission" date="2022-09" db="EMBL/GenBank/DDBJ databases">
        <title>Enrichment on poylsaccharides allowed isolation of novel metabolic and taxonomic groups of Haloarchaea.</title>
        <authorList>
            <person name="Sorokin D.Y."/>
            <person name="Elcheninov A.G."/>
            <person name="Khizhniak T.V."/>
            <person name="Kolganova T.V."/>
            <person name="Kublanov I.V."/>
        </authorList>
    </citation>
    <scope>NUCLEOTIDE SEQUENCE</scope>
    <source>
        <strain evidence="2">AArc-xg1-1</strain>
    </source>
</reference>